<protein>
    <submittedName>
        <fullName evidence="2">Uncharacterized protein</fullName>
    </submittedName>
</protein>
<gene>
    <name evidence="2" type="ORF">A4U43_C01F14580</name>
</gene>
<dbReference type="EMBL" id="CM007381">
    <property type="protein sequence ID" value="ONK80165.1"/>
    <property type="molecule type" value="Genomic_DNA"/>
</dbReference>
<feature type="region of interest" description="Disordered" evidence="1">
    <location>
        <begin position="1"/>
        <end position="73"/>
    </location>
</feature>
<dbReference type="Gramene" id="ONK80165">
    <property type="protein sequence ID" value="ONK80165"/>
    <property type="gene ID" value="A4U43_C01F14580"/>
</dbReference>
<dbReference type="PANTHER" id="PTHR33828:SF2">
    <property type="entry name" value="NUCLEOLIN"/>
    <property type="match status" value="1"/>
</dbReference>
<sequence length="108" mass="12640">MKKSKRDIDEVETPPISALNPNPIKKKKSKRDIDEVETPPISPLNPKPIKNEDEDKKEEGNEPCYLPGQKHDRPNERDLLRIFFETLYQQLPDCELASKWMMEWGLLP</sequence>
<evidence type="ECO:0000256" key="1">
    <source>
        <dbReference type="SAM" id="MobiDB-lite"/>
    </source>
</evidence>
<proteinExistence type="predicted"/>
<reference evidence="3" key="1">
    <citation type="journal article" date="2017" name="Nat. Commun.">
        <title>The asparagus genome sheds light on the origin and evolution of a young Y chromosome.</title>
        <authorList>
            <person name="Harkess A."/>
            <person name="Zhou J."/>
            <person name="Xu C."/>
            <person name="Bowers J.E."/>
            <person name="Van der Hulst R."/>
            <person name="Ayyampalayam S."/>
            <person name="Mercati F."/>
            <person name="Riccardi P."/>
            <person name="McKain M.R."/>
            <person name="Kakrana A."/>
            <person name="Tang H."/>
            <person name="Ray J."/>
            <person name="Groenendijk J."/>
            <person name="Arikit S."/>
            <person name="Mathioni S.M."/>
            <person name="Nakano M."/>
            <person name="Shan H."/>
            <person name="Telgmann-Rauber A."/>
            <person name="Kanno A."/>
            <person name="Yue Z."/>
            <person name="Chen H."/>
            <person name="Li W."/>
            <person name="Chen Y."/>
            <person name="Xu X."/>
            <person name="Zhang Y."/>
            <person name="Luo S."/>
            <person name="Chen H."/>
            <person name="Gao J."/>
            <person name="Mao Z."/>
            <person name="Pires J.C."/>
            <person name="Luo M."/>
            <person name="Kudrna D."/>
            <person name="Wing R.A."/>
            <person name="Meyers B.C."/>
            <person name="Yi K."/>
            <person name="Kong H."/>
            <person name="Lavrijsen P."/>
            <person name="Sunseri F."/>
            <person name="Falavigna A."/>
            <person name="Ye Y."/>
            <person name="Leebens-Mack J.H."/>
            <person name="Chen G."/>
        </authorList>
    </citation>
    <scope>NUCLEOTIDE SEQUENCE [LARGE SCALE GENOMIC DNA]</scope>
    <source>
        <strain evidence="3">cv. DH0086</strain>
    </source>
</reference>
<evidence type="ECO:0000313" key="2">
    <source>
        <dbReference type="EMBL" id="ONK80165.1"/>
    </source>
</evidence>
<accession>A0A5P1FPC5</accession>
<organism evidence="2 3">
    <name type="scientific">Asparagus officinalis</name>
    <name type="common">Garden asparagus</name>
    <dbReference type="NCBI Taxonomy" id="4686"/>
    <lineage>
        <taxon>Eukaryota</taxon>
        <taxon>Viridiplantae</taxon>
        <taxon>Streptophyta</taxon>
        <taxon>Embryophyta</taxon>
        <taxon>Tracheophyta</taxon>
        <taxon>Spermatophyta</taxon>
        <taxon>Magnoliopsida</taxon>
        <taxon>Liliopsida</taxon>
        <taxon>Asparagales</taxon>
        <taxon>Asparagaceae</taxon>
        <taxon>Asparagoideae</taxon>
        <taxon>Asparagus</taxon>
    </lineage>
</organism>
<dbReference type="Proteomes" id="UP000243459">
    <property type="component" value="Chromosome 1"/>
</dbReference>
<dbReference type="PANTHER" id="PTHR33828">
    <property type="entry name" value="OS05G0596200 PROTEIN"/>
    <property type="match status" value="1"/>
</dbReference>
<evidence type="ECO:0000313" key="3">
    <source>
        <dbReference type="Proteomes" id="UP000243459"/>
    </source>
</evidence>
<keyword evidence="3" id="KW-1185">Reference proteome</keyword>
<name>A0A5P1FPC5_ASPOF</name>
<dbReference type="AlphaFoldDB" id="A0A5P1FPC5"/>
<feature type="compositionally biased region" description="Basic and acidic residues" evidence="1">
    <location>
        <begin position="49"/>
        <end position="60"/>
    </location>
</feature>